<reference evidence="2 3" key="1">
    <citation type="submission" date="2016-03" db="EMBL/GenBank/DDBJ databases">
        <title>Whole genome sequencing of Grifola frondosa 9006-11.</title>
        <authorList>
            <person name="Min B."/>
            <person name="Park H."/>
            <person name="Kim J.-G."/>
            <person name="Cho H."/>
            <person name="Oh Y.-L."/>
            <person name="Kong W.-S."/>
            <person name="Choi I.-G."/>
        </authorList>
    </citation>
    <scope>NUCLEOTIDE SEQUENCE [LARGE SCALE GENOMIC DNA]</scope>
    <source>
        <strain evidence="2 3">9006-11</strain>
    </source>
</reference>
<accession>A0A1C7M814</accession>
<dbReference type="EMBL" id="LUGG01000009">
    <property type="protein sequence ID" value="OBZ72697.1"/>
    <property type="molecule type" value="Genomic_DNA"/>
</dbReference>
<organism evidence="2 3">
    <name type="scientific">Grifola frondosa</name>
    <name type="common">Maitake</name>
    <name type="synonym">Polyporus frondosus</name>
    <dbReference type="NCBI Taxonomy" id="5627"/>
    <lineage>
        <taxon>Eukaryota</taxon>
        <taxon>Fungi</taxon>
        <taxon>Dikarya</taxon>
        <taxon>Basidiomycota</taxon>
        <taxon>Agaricomycotina</taxon>
        <taxon>Agaricomycetes</taxon>
        <taxon>Polyporales</taxon>
        <taxon>Grifolaceae</taxon>
        <taxon>Grifola</taxon>
    </lineage>
</organism>
<comment type="caution">
    <text evidence="2">The sequence shown here is derived from an EMBL/GenBank/DDBJ whole genome shotgun (WGS) entry which is preliminary data.</text>
</comment>
<sequence>MRISLPGNKVLNSPQTVRRVPTNMLPPSAPEEGMNAGRGAFATAKLGRDTAEAREEQVHRLDQVYFGGPRGRRSRTAKYLSIDSTPRDKQHGCTGVLVPLANFGPVSARGDHHRKWSSRMQREIE</sequence>
<protein>
    <submittedName>
        <fullName evidence="2">Uncharacterized protein</fullName>
    </submittedName>
</protein>
<evidence type="ECO:0000313" key="3">
    <source>
        <dbReference type="Proteomes" id="UP000092993"/>
    </source>
</evidence>
<proteinExistence type="predicted"/>
<feature type="region of interest" description="Disordered" evidence="1">
    <location>
        <begin position="1"/>
        <end position="36"/>
    </location>
</feature>
<dbReference type="Proteomes" id="UP000092993">
    <property type="component" value="Unassembled WGS sequence"/>
</dbReference>
<name>A0A1C7M814_GRIFR</name>
<feature type="region of interest" description="Disordered" evidence="1">
    <location>
        <begin position="102"/>
        <end position="125"/>
    </location>
</feature>
<gene>
    <name evidence="2" type="ORF">A0H81_07706</name>
</gene>
<dbReference type="AlphaFoldDB" id="A0A1C7M814"/>
<keyword evidence="3" id="KW-1185">Reference proteome</keyword>
<evidence type="ECO:0000313" key="2">
    <source>
        <dbReference type="EMBL" id="OBZ72697.1"/>
    </source>
</evidence>
<evidence type="ECO:0000256" key="1">
    <source>
        <dbReference type="SAM" id="MobiDB-lite"/>
    </source>
</evidence>